<evidence type="ECO:0000256" key="1">
    <source>
        <dbReference type="SAM" id="Phobius"/>
    </source>
</evidence>
<comment type="caution">
    <text evidence="2">The sequence shown here is derived from an EMBL/GenBank/DDBJ whole genome shotgun (WGS) entry which is preliminary data.</text>
</comment>
<accession>I9P6Q7</accession>
<organism evidence="2 3">
    <name type="scientific">Alishewanella agri BL06</name>
    <dbReference type="NCBI Taxonomy" id="1195246"/>
    <lineage>
        <taxon>Bacteria</taxon>
        <taxon>Pseudomonadati</taxon>
        <taxon>Pseudomonadota</taxon>
        <taxon>Gammaproteobacteria</taxon>
        <taxon>Alteromonadales</taxon>
        <taxon>Alteromonadaceae</taxon>
        <taxon>Alishewanella</taxon>
    </lineage>
</organism>
<dbReference type="STRING" id="1195246.AGRI_01930"/>
<keyword evidence="1" id="KW-1133">Transmembrane helix</keyword>
<dbReference type="PATRIC" id="fig|1195246.3.peg.379"/>
<proteinExistence type="predicted"/>
<keyword evidence="1" id="KW-0472">Membrane</keyword>
<feature type="transmembrane region" description="Helical" evidence="1">
    <location>
        <begin position="12"/>
        <end position="41"/>
    </location>
</feature>
<dbReference type="Proteomes" id="UP000035062">
    <property type="component" value="Unassembled WGS sequence"/>
</dbReference>
<evidence type="ECO:0000313" key="2">
    <source>
        <dbReference type="EMBL" id="EIW90589.1"/>
    </source>
</evidence>
<reference evidence="2 3" key="1">
    <citation type="journal article" date="2012" name="J. Bacteriol.">
        <title>Genome Sequence of Pectin-Degrading Alishewanella agri, Isolated from Landfill Soil.</title>
        <authorList>
            <person name="Kim J."/>
            <person name="Jung J."/>
            <person name="Sung J.S."/>
            <person name="Chun J."/>
            <person name="Park W."/>
        </authorList>
    </citation>
    <scope>NUCLEOTIDE SEQUENCE [LARGE SCALE GENOMIC DNA]</scope>
    <source>
        <strain evidence="2 3">BL06</strain>
    </source>
</reference>
<dbReference type="EMBL" id="AKKU01000001">
    <property type="protein sequence ID" value="EIW90589.1"/>
    <property type="molecule type" value="Genomic_DNA"/>
</dbReference>
<sequence length="88" mass="9059">MLSQLAPDEAAAQAAVVGLFIFGILTPLMAVGALFSVSAVLQLNHVAKIRAASLNTLFGGVLLAFGWLIFGATVTLIGVVIYTVLIGM</sequence>
<feature type="transmembrane region" description="Helical" evidence="1">
    <location>
        <begin position="61"/>
        <end position="85"/>
    </location>
</feature>
<keyword evidence="1" id="KW-0812">Transmembrane</keyword>
<gene>
    <name evidence="2" type="ORF">AGRI_01930</name>
</gene>
<dbReference type="AlphaFoldDB" id="I9P6Q7"/>
<protein>
    <submittedName>
        <fullName evidence="2">Uncharacterized protein</fullName>
    </submittedName>
</protein>
<keyword evidence="3" id="KW-1185">Reference proteome</keyword>
<name>I9P6Q7_9ALTE</name>
<evidence type="ECO:0000313" key="3">
    <source>
        <dbReference type="Proteomes" id="UP000035062"/>
    </source>
</evidence>